<keyword evidence="1" id="KW-0812">Transmembrane</keyword>
<dbReference type="RefSeq" id="WP_110833593.1">
    <property type="nucleotide sequence ID" value="NZ_QKLU01000006.1"/>
</dbReference>
<evidence type="ECO:0000313" key="4">
    <source>
        <dbReference type="Proteomes" id="UP000248198"/>
    </source>
</evidence>
<name>A0A318UDA3_9SPHI</name>
<feature type="transmembrane region" description="Helical" evidence="1">
    <location>
        <begin position="101"/>
        <end position="125"/>
    </location>
</feature>
<keyword evidence="1" id="KW-0472">Membrane</keyword>
<dbReference type="CDD" id="cd07341">
    <property type="entry name" value="M56_BlaR1_MecR1_like"/>
    <property type="match status" value="1"/>
</dbReference>
<protein>
    <submittedName>
        <fullName evidence="3">Beta-lactamase regulating signal transducer with metallopeptidase domain</fullName>
    </submittedName>
</protein>
<dbReference type="Pfam" id="PF05569">
    <property type="entry name" value="Peptidase_M56"/>
    <property type="match status" value="1"/>
</dbReference>
<sequence>MEAFLNTFIKATGWSIFHSLWQGAIAYLVLFIVMQSFPRLNAKTKHNLAYTSICLIFTGFFITFFHFFQLPDHPANSGSPLTVNYYHYISNLSLSGKAEQYFPMLVTVYTIGVLLQLTLLFSGYAKLITLKKASRFDVPDGWHMTFNTIKAKLNIQKSVGFYLSAQVNVPLVIGYFKPIVLFPFAFATQLDIQHVEAILIHELSHIRRNDYLLNLIKTVIETMLFFNPFVWLCSRLIQIEREHACDDKVLSISGTPLTYAHALLKIELLKEKQIPAFSLAATGEHNQHLYQRIKRITDMKTNYMSAKQKIFAICLTIACASSLAWINPSKVIKKASTVSKDLSSATKEIFLDQFAAVPTKTRTALPQDTTKKTKATKVIIIDSDGQKRTYNSIKELPDSLRKEAIFDLSYADERLKKDSLYSLSYPMSYQLNYNVNSSPELKKLMENVQKQSLRISTQFNSPEWKKQQEEIQKNAEEIRKRFNSPEWKKQIEDIQKQSLTINKQFNSPEWKKQQEDIQKNAEEIRKRFNSPEWKKQMEDIQKQSLAINKQFNSPEWKKQQEDIQKNAEEIKKRFNSPEWKKQMEDIQKQSLAINKQFNSPEWKTQQESLRKNAEELRKQFNSPEWKKHVEEMKELYNSPEYKELQSRYQKEMDQLIKKKAEGSDKKS</sequence>
<dbReference type="Proteomes" id="UP000248198">
    <property type="component" value="Unassembled WGS sequence"/>
</dbReference>
<proteinExistence type="predicted"/>
<evidence type="ECO:0000256" key="1">
    <source>
        <dbReference type="SAM" id="Phobius"/>
    </source>
</evidence>
<gene>
    <name evidence="3" type="ORF">B0O44_106284</name>
</gene>
<dbReference type="PANTHER" id="PTHR34978">
    <property type="entry name" value="POSSIBLE SENSOR-TRANSDUCER PROTEIN BLAR"/>
    <property type="match status" value="1"/>
</dbReference>
<evidence type="ECO:0000259" key="2">
    <source>
        <dbReference type="Pfam" id="PF05569"/>
    </source>
</evidence>
<reference evidence="3 4" key="1">
    <citation type="submission" date="2018-06" db="EMBL/GenBank/DDBJ databases">
        <title>Genomic Encyclopedia of Archaeal and Bacterial Type Strains, Phase II (KMG-II): from individual species to whole genera.</title>
        <authorList>
            <person name="Goeker M."/>
        </authorList>
    </citation>
    <scope>NUCLEOTIDE SEQUENCE [LARGE SCALE GENOMIC DNA]</scope>
    <source>
        <strain evidence="3 4">DSM 27372</strain>
    </source>
</reference>
<keyword evidence="1" id="KW-1133">Transmembrane helix</keyword>
<feature type="transmembrane region" description="Helical" evidence="1">
    <location>
        <begin position="20"/>
        <end position="37"/>
    </location>
</feature>
<dbReference type="AlphaFoldDB" id="A0A318UDA3"/>
<feature type="transmembrane region" description="Helical" evidence="1">
    <location>
        <begin position="49"/>
        <end position="68"/>
    </location>
</feature>
<comment type="caution">
    <text evidence="3">The sequence shown here is derived from an EMBL/GenBank/DDBJ whole genome shotgun (WGS) entry which is preliminary data.</text>
</comment>
<dbReference type="EMBL" id="QKLU01000006">
    <property type="protein sequence ID" value="PYF72629.1"/>
    <property type="molecule type" value="Genomic_DNA"/>
</dbReference>
<organism evidence="3 4">
    <name type="scientific">Pedobacter nutrimenti</name>
    <dbReference type="NCBI Taxonomy" id="1241337"/>
    <lineage>
        <taxon>Bacteria</taxon>
        <taxon>Pseudomonadati</taxon>
        <taxon>Bacteroidota</taxon>
        <taxon>Sphingobacteriia</taxon>
        <taxon>Sphingobacteriales</taxon>
        <taxon>Sphingobacteriaceae</taxon>
        <taxon>Pedobacter</taxon>
    </lineage>
</organism>
<dbReference type="PANTHER" id="PTHR34978:SF3">
    <property type="entry name" value="SLR0241 PROTEIN"/>
    <property type="match status" value="1"/>
</dbReference>
<evidence type="ECO:0000313" key="3">
    <source>
        <dbReference type="EMBL" id="PYF72629.1"/>
    </source>
</evidence>
<dbReference type="InterPro" id="IPR008756">
    <property type="entry name" value="Peptidase_M56"/>
</dbReference>
<dbReference type="OrthoDB" id="15218at2"/>
<accession>A0A318UDA3</accession>
<dbReference type="InterPro" id="IPR052173">
    <property type="entry name" value="Beta-lactam_resp_regulator"/>
</dbReference>
<feature type="domain" description="Peptidase M56" evidence="2">
    <location>
        <begin position="22"/>
        <end position="295"/>
    </location>
</feature>
<keyword evidence="4" id="KW-1185">Reference proteome</keyword>